<keyword evidence="13" id="KW-0675">Receptor</keyword>
<sequence length="937" mass="104201">MKARHNYRPGHAAKGWLAGLGLVGLLLGHGAPALGQQAPPLISGQFSNAPFEQFVREVERQTPYRFYFEPSALDSVRVTLGAHNQPLPEVLESILKPRELFYAIDAQQRVFITTGQPMQTELAAGYFRQHEGKTAAGSAGGNDDDPLDGLNRPKSRRQAESQVFAIGQGSNPSGKATVAGHVRESKTGEPVPGATVYVESPAVGGSTDQFGYYSLTLPLGRHTVLIRGIGIKNTKRTIVLRNDGKLEIEVDEDITPLKEVVIEAEKDKNVAGMQMGMEKLDIKTIRQVPTAFGEADLLRVVLTLPGVKSVGEGSTGLNVRGGAADQNLILFNDAVVYNPSHLFGFFTAFNPDILKNVELYKSAIPAKYGSRLSSVLDITTRDGNRKKFGGSGGIGPLTSRLTLEGPIRQDKASFIVSGRSSYSDWILHRLPNRSYRESSASFYDLSAHVSHDLNDKNSLYATGYISRDRFRLASDTTYEYRNQNASVKWKHIFNNRLYSVATATHSRYGYDISSRKNPVNASALAFDLNQTTAQLDFSYYHNPRHTLEFGASTQLYRIAPGQLQPLGGESLIRPEVLQREQGLESALYVSDRIEVSPRLSVSLGLRYSLFNALGPNDVRQYAPGSPRSANTVTDTVRYRAGQVLATYHGPEYRVSAKYALTENSSVKASYNRTRQYINMLSNTATMAPTDIWKLSDAHIRPQVGDQVALGYYRNFKDNTIETSVETYYKRLHDFVDFRNGATLLLNSAIEQDVVNAEGKAYGVEVMVRKLTGKLNGWVSYTYSRSLVRVNSGTTAEMINGGRYYPSNFDKPHDVTMIGNYRFSRRFSTSLNFTYSTGRPITLPLAKYYVGNSMRVLYSDRNAYRVPDYYRADVGLNIEGNHRVKKLAHSSWTVGVYNLTGRRNPFSIYYKSVNGNIKGYQLSVFGQPIPTITYNFRF</sequence>
<evidence type="ECO:0000256" key="7">
    <source>
        <dbReference type="ARBA" id="ARBA00023237"/>
    </source>
</evidence>
<reference evidence="13 14" key="1">
    <citation type="submission" date="2018-09" db="EMBL/GenBank/DDBJ databases">
        <title>Hymenobacter medium sp. nov., isolated from R2A medium.</title>
        <authorList>
            <person name="Yingchao G."/>
        </authorList>
    </citation>
    <scope>NUCLEOTIDE SEQUENCE [LARGE SCALE GENOMIC DNA]</scope>
    <source>
        <strain evidence="14">sh-6</strain>
    </source>
</reference>
<comment type="subcellular location">
    <subcellularLocation>
        <location evidence="1 8">Cell outer membrane</location>
        <topology evidence="1 8">Multi-pass membrane protein</topology>
    </subcellularLocation>
</comment>
<organism evidence="13 14">
    <name type="scientific">Hymenobacter oligotrophus</name>
    <dbReference type="NCBI Taxonomy" id="2319843"/>
    <lineage>
        <taxon>Bacteria</taxon>
        <taxon>Pseudomonadati</taxon>
        <taxon>Bacteroidota</taxon>
        <taxon>Cytophagia</taxon>
        <taxon>Cytophagales</taxon>
        <taxon>Hymenobacteraceae</taxon>
        <taxon>Hymenobacter</taxon>
    </lineage>
</organism>
<dbReference type="GO" id="GO:0009279">
    <property type="term" value="C:cell outer membrane"/>
    <property type="evidence" value="ECO:0007669"/>
    <property type="project" value="UniProtKB-SubCell"/>
</dbReference>
<dbReference type="KEGG" id="hyh:D3Y59_00950"/>
<gene>
    <name evidence="13" type="ORF">D3Y59_00950</name>
</gene>
<dbReference type="Proteomes" id="UP000262802">
    <property type="component" value="Chromosome"/>
</dbReference>
<proteinExistence type="inferred from homology"/>
<dbReference type="Pfam" id="PF13715">
    <property type="entry name" value="CarbopepD_reg_2"/>
    <property type="match status" value="1"/>
</dbReference>
<keyword evidence="3 8" id="KW-1134">Transmembrane beta strand</keyword>
<dbReference type="Gene3D" id="2.40.170.20">
    <property type="entry name" value="TonB-dependent receptor, beta-barrel domain"/>
    <property type="match status" value="1"/>
</dbReference>
<evidence type="ECO:0000259" key="12">
    <source>
        <dbReference type="Pfam" id="PF07715"/>
    </source>
</evidence>
<evidence type="ECO:0000256" key="4">
    <source>
        <dbReference type="ARBA" id="ARBA00022692"/>
    </source>
</evidence>
<keyword evidence="14" id="KW-1185">Reference proteome</keyword>
<dbReference type="SUPFAM" id="SSF49464">
    <property type="entry name" value="Carboxypeptidase regulatory domain-like"/>
    <property type="match status" value="1"/>
</dbReference>
<dbReference type="InterPro" id="IPR037066">
    <property type="entry name" value="Plug_dom_sf"/>
</dbReference>
<evidence type="ECO:0000256" key="9">
    <source>
        <dbReference type="RuleBase" id="RU003357"/>
    </source>
</evidence>
<evidence type="ECO:0000256" key="10">
    <source>
        <dbReference type="SAM" id="MobiDB-lite"/>
    </source>
</evidence>
<keyword evidence="2 8" id="KW-0813">Transport</keyword>
<dbReference type="SUPFAM" id="SSF56935">
    <property type="entry name" value="Porins"/>
    <property type="match status" value="1"/>
</dbReference>
<feature type="region of interest" description="Disordered" evidence="10">
    <location>
        <begin position="133"/>
        <end position="193"/>
    </location>
</feature>
<keyword evidence="7 8" id="KW-0998">Cell outer membrane</keyword>
<name>A0A3B7QW46_9BACT</name>
<dbReference type="InterPro" id="IPR012910">
    <property type="entry name" value="Plug_dom"/>
</dbReference>
<evidence type="ECO:0000256" key="3">
    <source>
        <dbReference type="ARBA" id="ARBA00022452"/>
    </source>
</evidence>
<comment type="similarity">
    <text evidence="8 9">Belongs to the TonB-dependent receptor family.</text>
</comment>
<dbReference type="InterPro" id="IPR036942">
    <property type="entry name" value="Beta-barrel_TonB_sf"/>
</dbReference>
<dbReference type="InterPro" id="IPR000531">
    <property type="entry name" value="Beta-barrel_TonB"/>
</dbReference>
<evidence type="ECO:0000259" key="11">
    <source>
        <dbReference type="Pfam" id="PF00593"/>
    </source>
</evidence>
<protein>
    <submittedName>
        <fullName evidence="13">TonB-dependent receptor</fullName>
    </submittedName>
</protein>
<dbReference type="PROSITE" id="PS52016">
    <property type="entry name" value="TONB_DEPENDENT_REC_3"/>
    <property type="match status" value="1"/>
</dbReference>
<evidence type="ECO:0000256" key="5">
    <source>
        <dbReference type="ARBA" id="ARBA00023077"/>
    </source>
</evidence>
<dbReference type="Gene3D" id="2.60.40.1120">
    <property type="entry name" value="Carboxypeptidase-like, regulatory domain"/>
    <property type="match status" value="1"/>
</dbReference>
<dbReference type="Pfam" id="PF07715">
    <property type="entry name" value="Plug"/>
    <property type="match status" value="1"/>
</dbReference>
<keyword evidence="5 9" id="KW-0798">TonB box</keyword>
<evidence type="ECO:0000256" key="6">
    <source>
        <dbReference type="ARBA" id="ARBA00023136"/>
    </source>
</evidence>
<evidence type="ECO:0000313" key="13">
    <source>
        <dbReference type="EMBL" id="AYA35745.1"/>
    </source>
</evidence>
<feature type="domain" description="TonB-dependent receptor plug" evidence="12">
    <location>
        <begin position="293"/>
        <end position="371"/>
    </location>
</feature>
<dbReference type="InterPro" id="IPR039426">
    <property type="entry name" value="TonB-dep_rcpt-like"/>
</dbReference>
<dbReference type="InterPro" id="IPR008969">
    <property type="entry name" value="CarboxyPept-like_regulatory"/>
</dbReference>
<dbReference type="OrthoDB" id="9758870at2"/>
<evidence type="ECO:0000256" key="2">
    <source>
        <dbReference type="ARBA" id="ARBA00022448"/>
    </source>
</evidence>
<evidence type="ECO:0000256" key="1">
    <source>
        <dbReference type="ARBA" id="ARBA00004571"/>
    </source>
</evidence>
<dbReference type="EMBL" id="CP032317">
    <property type="protein sequence ID" value="AYA35745.1"/>
    <property type="molecule type" value="Genomic_DNA"/>
</dbReference>
<dbReference type="RefSeq" id="WP_119443336.1">
    <property type="nucleotide sequence ID" value="NZ_CP032317.1"/>
</dbReference>
<dbReference type="AlphaFoldDB" id="A0A3B7QW46"/>
<keyword evidence="6 8" id="KW-0472">Membrane</keyword>
<keyword evidence="4 8" id="KW-0812">Transmembrane</keyword>
<feature type="domain" description="TonB-dependent receptor-like beta-barrel" evidence="11">
    <location>
        <begin position="455"/>
        <end position="898"/>
    </location>
</feature>
<accession>A0A3B7QW46</accession>
<evidence type="ECO:0000256" key="8">
    <source>
        <dbReference type="PROSITE-ProRule" id="PRU01360"/>
    </source>
</evidence>
<evidence type="ECO:0000313" key="14">
    <source>
        <dbReference type="Proteomes" id="UP000262802"/>
    </source>
</evidence>
<dbReference type="Gene3D" id="2.170.130.10">
    <property type="entry name" value="TonB-dependent receptor, plug domain"/>
    <property type="match status" value="1"/>
</dbReference>
<dbReference type="Pfam" id="PF00593">
    <property type="entry name" value="TonB_dep_Rec_b-barrel"/>
    <property type="match status" value="1"/>
</dbReference>